<comment type="subcellular location">
    <subcellularLocation>
        <location evidence="1">Membrane</location>
        <topology evidence="1">Multi-pass membrane protein</topology>
    </subcellularLocation>
</comment>
<feature type="region of interest" description="Disordered" evidence="8">
    <location>
        <begin position="577"/>
        <end position="601"/>
    </location>
</feature>
<keyword evidence="3" id="KW-0677">Repeat</keyword>
<evidence type="ECO:0000256" key="5">
    <source>
        <dbReference type="ARBA" id="ARBA00023043"/>
    </source>
</evidence>
<feature type="transmembrane region" description="Helical" evidence="9">
    <location>
        <begin position="297"/>
        <end position="313"/>
    </location>
</feature>
<feature type="transmembrane region" description="Helical" evidence="9">
    <location>
        <begin position="353"/>
        <end position="373"/>
    </location>
</feature>
<dbReference type="Pfam" id="PF01529">
    <property type="entry name" value="DHHC"/>
    <property type="match status" value="1"/>
</dbReference>
<feature type="transmembrane region" description="Helical" evidence="9">
    <location>
        <begin position="473"/>
        <end position="495"/>
    </location>
</feature>
<dbReference type="SUPFAM" id="SSF48403">
    <property type="entry name" value="Ankyrin repeat"/>
    <property type="match status" value="1"/>
</dbReference>
<dbReference type="PANTHER" id="PTHR24161">
    <property type="entry name" value="ANK_REP_REGION DOMAIN-CONTAINING PROTEIN-RELATED"/>
    <property type="match status" value="1"/>
</dbReference>
<proteinExistence type="predicted"/>
<dbReference type="SMART" id="SM00248">
    <property type="entry name" value="ANK"/>
    <property type="match status" value="7"/>
</dbReference>
<dbReference type="SUPFAM" id="SSF52075">
    <property type="entry name" value="Outer arm dynein light chain 1"/>
    <property type="match status" value="1"/>
</dbReference>
<feature type="repeat" description="ANK" evidence="7">
    <location>
        <begin position="148"/>
        <end position="180"/>
    </location>
</feature>
<reference evidence="11 12" key="1">
    <citation type="journal article" date="2017" name="Nat. Ecol. Evol.">
        <title>Scallop genome provides insights into evolution of bilaterian karyotype and development.</title>
        <authorList>
            <person name="Wang S."/>
            <person name="Zhang J."/>
            <person name="Jiao W."/>
            <person name="Li J."/>
            <person name="Xun X."/>
            <person name="Sun Y."/>
            <person name="Guo X."/>
            <person name="Huan P."/>
            <person name="Dong B."/>
            <person name="Zhang L."/>
            <person name="Hu X."/>
            <person name="Sun X."/>
            <person name="Wang J."/>
            <person name="Zhao C."/>
            <person name="Wang Y."/>
            <person name="Wang D."/>
            <person name="Huang X."/>
            <person name="Wang R."/>
            <person name="Lv J."/>
            <person name="Li Y."/>
            <person name="Zhang Z."/>
            <person name="Liu B."/>
            <person name="Lu W."/>
            <person name="Hui Y."/>
            <person name="Liang J."/>
            <person name="Zhou Z."/>
            <person name="Hou R."/>
            <person name="Li X."/>
            <person name="Liu Y."/>
            <person name="Li H."/>
            <person name="Ning X."/>
            <person name="Lin Y."/>
            <person name="Zhao L."/>
            <person name="Xing Q."/>
            <person name="Dou J."/>
            <person name="Li Y."/>
            <person name="Mao J."/>
            <person name="Guo H."/>
            <person name="Dou H."/>
            <person name="Li T."/>
            <person name="Mu C."/>
            <person name="Jiang W."/>
            <person name="Fu Q."/>
            <person name="Fu X."/>
            <person name="Miao Y."/>
            <person name="Liu J."/>
            <person name="Yu Q."/>
            <person name="Li R."/>
            <person name="Liao H."/>
            <person name="Li X."/>
            <person name="Kong Y."/>
            <person name="Jiang Z."/>
            <person name="Chourrout D."/>
            <person name="Li R."/>
            <person name="Bao Z."/>
        </authorList>
    </citation>
    <scope>NUCLEOTIDE SEQUENCE [LARGE SCALE GENOMIC DNA]</scope>
    <source>
        <strain evidence="11 12">PY_sf001</strain>
    </source>
</reference>
<name>A0A210PG43_MIZYE</name>
<dbReference type="STRING" id="6573.A0A210PG43"/>
<evidence type="ECO:0000256" key="6">
    <source>
        <dbReference type="ARBA" id="ARBA00023136"/>
    </source>
</evidence>
<keyword evidence="6 9" id="KW-0472">Membrane</keyword>
<dbReference type="InterPro" id="IPR032675">
    <property type="entry name" value="LRR_dom_sf"/>
</dbReference>
<keyword evidence="12" id="KW-1185">Reference proteome</keyword>
<protein>
    <submittedName>
        <fullName evidence="11">Palmitoyltransferase ZDHHC17</fullName>
    </submittedName>
</protein>
<gene>
    <name evidence="11" type="ORF">KP79_PYT18402</name>
</gene>
<dbReference type="InterPro" id="IPR002110">
    <property type="entry name" value="Ankyrin_rpt"/>
</dbReference>
<dbReference type="PROSITE" id="PS50088">
    <property type="entry name" value="ANK_REPEAT"/>
    <property type="match status" value="4"/>
</dbReference>
<feature type="region of interest" description="Disordered" evidence="8">
    <location>
        <begin position="1"/>
        <end position="47"/>
    </location>
</feature>
<feature type="compositionally biased region" description="Basic residues" evidence="8">
    <location>
        <begin position="583"/>
        <end position="601"/>
    </location>
</feature>
<sequence>MATMEEIDPTCNPMQPLLEKRSTSHVDSSQMSEKVDSAIPQQPGPDDFRNYDIVRATQYGVMERVQELIEGGFDVNENDRESVSLLHWAGINNRTEIVKYFVSKGAVVDKFGGDLNSTPLHWATRQGHLKMVVLLMSLGADPTLRDGEGCSCIHLAAQFGHTAIVAYLIAKGHDVDMVDQNGMTSLMYASYRIFAYDPVRMLLTFGASLDKRDKIQGNTPLHFACQTANTVIIKTLINAGANLDAVNTKGQTPIDLAAMHKHTTVVKRLHEMRIELGYDTRHCLQKYTNDKTVRKKVMLVFPFIALWVIGAIPEMAADWYVKLALVVVAIIVWKVVAHFFFDDKLMTIMPISIYLATKLWMYYTWIVYFVPYIQSTEKNLIFTINTLLLTYNFWKAWRADPGFIETDRTEKIQVILDLAEDQTLTLQQFCSTCLIHRPIRSKHCNTCNRCVAKMDHHCPWIDNCVGADNHKYFIGYLFFLFGMICWCFHGCQIYWSHVCPFDVYVDGITGIIYKIVKASPWVAWIALNSLGHMLWVGILLTCQLYQIIWLGMTTNERINFVKYEYLHDKEAKAQELAQSQGHGHSHGGHGHGHQTFHGGPKAKSKNPFYRGMFKNAVDLFGWRLCGLLRPNKLDYRHLFVLPATSKMADPDDGPSADETISQLLKQRGIKKNKDVDQLYLADKSLTHVDDLSRFAYLRILWLNGNRLRRLHCLQQNYMIEELHLQNNELIEVTGALRHLTCLKVLMLQNNQLTKLERVVREFTRMQTLHTLNIFNNPIAQEEDYRLFVIQSVPTVNLLDRQEVAKSERELANRIYDQDKEKIRDTVAFGRRSQGPPSIYYPAENNQQNMCSTESKLIGNSFMRDNPPFETEEDAIAARRMKKSLIVYTTFDWAKVPRIEERRQSDKLFDSPELITHVYR</sequence>
<organism evidence="11 12">
    <name type="scientific">Mizuhopecten yessoensis</name>
    <name type="common">Japanese scallop</name>
    <name type="synonym">Patinopecten yessoensis</name>
    <dbReference type="NCBI Taxonomy" id="6573"/>
    <lineage>
        <taxon>Eukaryota</taxon>
        <taxon>Metazoa</taxon>
        <taxon>Spiralia</taxon>
        <taxon>Lophotrochozoa</taxon>
        <taxon>Mollusca</taxon>
        <taxon>Bivalvia</taxon>
        <taxon>Autobranchia</taxon>
        <taxon>Pteriomorphia</taxon>
        <taxon>Pectinida</taxon>
        <taxon>Pectinoidea</taxon>
        <taxon>Pectinidae</taxon>
        <taxon>Mizuhopecten</taxon>
    </lineage>
</organism>
<evidence type="ECO:0000256" key="2">
    <source>
        <dbReference type="ARBA" id="ARBA00022692"/>
    </source>
</evidence>
<accession>A0A210PG43</accession>
<dbReference type="Pfam" id="PF13637">
    <property type="entry name" value="Ank_4"/>
    <property type="match status" value="1"/>
</dbReference>
<evidence type="ECO:0000256" key="9">
    <source>
        <dbReference type="SAM" id="Phobius"/>
    </source>
</evidence>
<dbReference type="Gene3D" id="1.25.40.20">
    <property type="entry name" value="Ankyrin repeat-containing domain"/>
    <property type="match status" value="1"/>
</dbReference>
<dbReference type="GO" id="GO:0016409">
    <property type="term" value="F:palmitoyltransferase activity"/>
    <property type="evidence" value="ECO:0007669"/>
    <property type="project" value="InterPro"/>
</dbReference>
<dbReference type="InterPro" id="IPR001594">
    <property type="entry name" value="Palmitoyltrfase_DHHC"/>
</dbReference>
<dbReference type="GO" id="GO:0016020">
    <property type="term" value="C:membrane"/>
    <property type="evidence" value="ECO:0007669"/>
    <property type="project" value="UniProtKB-SubCell"/>
</dbReference>
<dbReference type="AlphaFoldDB" id="A0A210PG43"/>
<evidence type="ECO:0000256" key="4">
    <source>
        <dbReference type="ARBA" id="ARBA00022989"/>
    </source>
</evidence>
<feature type="repeat" description="ANK" evidence="7">
    <location>
        <begin position="181"/>
        <end position="214"/>
    </location>
</feature>
<dbReference type="Gene3D" id="3.80.10.10">
    <property type="entry name" value="Ribonuclease Inhibitor"/>
    <property type="match status" value="1"/>
</dbReference>
<feature type="repeat" description="ANK" evidence="7">
    <location>
        <begin position="115"/>
        <end position="147"/>
    </location>
</feature>
<comment type="caution">
    <text evidence="11">The sequence shown here is derived from an EMBL/GenBank/DDBJ whole genome shotgun (WGS) entry which is preliminary data.</text>
</comment>
<dbReference type="Pfam" id="PF14580">
    <property type="entry name" value="LRR_9"/>
    <property type="match status" value="1"/>
</dbReference>
<dbReference type="PROSITE" id="PS50297">
    <property type="entry name" value="ANK_REP_REGION"/>
    <property type="match status" value="3"/>
</dbReference>
<dbReference type="InterPro" id="IPR036770">
    <property type="entry name" value="Ankyrin_rpt-contain_sf"/>
</dbReference>
<dbReference type="PROSITE" id="PS50216">
    <property type="entry name" value="DHHC"/>
    <property type="match status" value="1"/>
</dbReference>
<keyword evidence="4 9" id="KW-1133">Transmembrane helix</keyword>
<feature type="transmembrane region" description="Helical" evidence="9">
    <location>
        <begin position="319"/>
        <end position="341"/>
    </location>
</feature>
<evidence type="ECO:0000313" key="12">
    <source>
        <dbReference type="Proteomes" id="UP000242188"/>
    </source>
</evidence>
<keyword evidence="11" id="KW-0808">Transferase</keyword>
<keyword evidence="5 7" id="KW-0040">ANK repeat</keyword>
<evidence type="ECO:0000256" key="3">
    <source>
        <dbReference type="ARBA" id="ARBA00022737"/>
    </source>
</evidence>
<keyword evidence="2 9" id="KW-0812">Transmembrane</keyword>
<dbReference type="Proteomes" id="UP000242188">
    <property type="component" value="Unassembled WGS sequence"/>
</dbReference>
<evidence type="ECO:0000256" key="7">
    <source>
        <dbReference type="PROSITE-ProRule" id="PRU00023"/>
    </source>
</evidence>
<evidence type="ECO:0000313" key="11">
    <source>
        <dbReference type="EMBL" id="OWF35460.1"/>
    </source>
</evidence>
<feature type="repeat" description="ANK" evidence="7">
    <location>
        <begin position="216"/>
        <end position="248"/>
    </location>
</feature>
<dbReference type="OrthoDB" id="10251250at2759"/>
<evidence type="ECO:0000259" key="10">
    <source>
        <dbReference type="Pfam" id="PF01529"/>
    </source>
</evidence>
<evidence type="ECO:0000256" key="8">
    <source>
        <dbReference type="SAM" id="MobiDB-lite"/>
    </source>
</evidence>
<feature type="domain" description="Palmitoyltransferase DHHC" evidence="10">
    <location>
        <begin position="427"/>
        <end position="559"/>
    </location>
</feature>
<dbReference type="EMBL" id="NEDP02076726">
    <property type="protein sequence ID" value="OWF35460.1"/>
    <property type="molecule type" value="Genomic_DNA"/>
</dbReference>
<dbReference type="PANTHER" id="PTHR24161:SF85">
    <property type="entry name" value="PALMITOYLTRANSFERASE HIP14"/>
    <property type="match status" value="1"/>
</dbReference>
<feature type="transmembrane region" description="Helical" evidence="9">
    <location>
        <begin position="534"/>
        <end position="552"/>
    </location>
</feature>
<dbReference type="Pfam" id="PF12796">
    <property type="entry name" value="Ank_2"/>
    <property type="match status" value="2"/>
</dbReference>
<evidence type="ECO:0000256" key="1">
    <source>
        <dbReference type="ARBA" id="ARBA00004141"/>
    </source>
</evidence>
<feature type="transmembrane region" description="Helical" evidence="9">
    <location>
        <begin position="507"/>
        <end position="527"/>
    </location>
</feature>